<reference evidence="3 4" key="1">
    <citation type="submission" date="2018-11" db="EMBL/GenBank/DDBJ databases">
        <title>Chryseotalea sanarue gen. nov., sp., nov., a member of the family Cytophagaceae, isolated from a brackish lake in Hamamatsu Japan.</title>
        <authorList>
            <person name="Maejima Y."/>
            <person name="Iino T."/>
            <person name="Muraguchi Y."/>
            <person name="Fukuda K."/>
            <person name="Ohkuma M."/>
            <person name="Moriuchi R."/>
            <person name="Dohra H."/>
            <person name="Kimbara K."/>
            <person name="Shintani M."/>
        </authorList>
    </citation>
    <scope>NUCLEOTIDE SEQUENCE [LARGE SCALE GENOMIC DNA]</scope>
    <source>
        <strain evidence="3 4">Ys</strain>
    </source>
</reference>
<proteinExistence type="predicted"/>
<evidence type="ECO:0000313" key="4">
    <source>
        <dbReference type="Proteomes" id="UP000288227"/>
    </source>
</evidence>
<feature type="domain" description="Putative beta-lactamase-inhibitor-like PepSY-like" evidence="2">
    <location>
        <begin position="52"/>
        <end position="140"/>
    </location>
</feature>
<accession>A0A401UCU0</accession>
<organism evidence="3 4">
    <name type="scientific">Chryseotalea sanaruensis</name>
    <dbReference type="NCBI Taxonomy" id="2482724"/>
    <lineage>
        <taxon>Bacteria</taxon>
        <taxon>Pseudomonadati</taxon>
        <taxon>Bacteroidota</taxon>
        <taxon>Cytophagia</taxon>
        <taxon>Cytophagales</taxon>
        <taxon>Chryseotaleaceae</taxon>
        <taxon>Chryseotalea</taxon>
    </lineage>
</organism>
<gene>
    <name evidence="3" type="ORF">SanaruYs_29790</name>
</gene>
<dbReference type="Proteomes" id="UP000288227">
    <property type="component" value="Unassembled WGS sequence"/>
</dbReference>
<evidence type="ECO:0000256" key="1">
    <source>
        <dbReference type="SAM" id="SignalP"/>
    </source>
</evidence>
<dbReference type="Pfam" id="PF11396">
    <property type="entry name" value="PepSY_like"/>
    <property type="match status" value="1"/>
</dbReference>
<comment type="caution">
    <text evidence="3">The sequence shown here is derived from an EMBL/GenBank/DDBJ whole genome shotgun (WGS) entry which is preliminary data.</text>
</comment>
<feature type="chain" id="PRO_5019036841" description="Putative beta-lactamase-inhibitor-like PepSY-like domain-containing protein" evidence="1">
    <location>
        <begin position="20"/>
        <end position="150"/>
    </location>
</feature>
<keyword evidence="1" id="KW-0732">Signal</keyword>
<feature type="signal peptide" evidence="1">
    <location>
        <begin position="1"/>
        <end position="19"/>
    </location>
</feature>
<evidence type="ECO:0000259" key="2">
    <source>
        <dbReference type="Pfam" id="PF11396"/>
    </source>
</evidence>
<sequence>MKTILVALAMVLAISQGNAQKISTKDVPVNIKSSLEKNYAVRDVDWSKEGANYEASFEQKGTEISVVLDGTGSILEIEREIKKSELPSAIHDLLKKDYVAFEIEETAKIESKGEITYEVEVEKGKQNFDLIFDVNGKLLKKLSKEDEEKE</sequence>
<dbReference type="OrthoDB" id="1121502at2"/>
<protein>
    <recommendedName>
        <fullName evidence="2">Putative beta-lactamase-inhibitor-like PepSY-like domain-containing protein</fullName>
    </recommendedName>
</protein>
<dbReference type="RefSeq" id="WP_160118677.1">
    <property type="nucleotide sequence ID" value="NZ_BHXQ01000005.1"/>
</dbReference>
<keyword evidence="4" id="KW-1185">Reference proteome</keyword>
<dbReference type="AlphaFoldDB" id="A0A401UCU0"/>
<evidence type="ECO:0000313" key="3">
    <source>
        <dbReference type="EMBL" id="GCC52741.1"/>
    </source>
</evidence>
<name>A0A401UCU0_9BACT</name>
<dbReference type="EMBL" id="BHXQ01000005">
    <property type="protein sequence ID" value="GCC52741.1"/>
    <property type="molecule type" value="Genomic_DNA"/>
</dbReference>
<dbReference type="Gene3D" id="3.10.450.360">
    <property type="match status" value="1"/>
</dbReference>
<dbReference type="SUPFAM" id="SSF160574">
    <property type="entry name" value="BT0923-like"/>
    <property type="match status" value="1"/>
</dbReference>
<dbReference type="InterPro" id="IPR021533">
    <property type="entry name" value="PepSY-like"/>
</dbReference>